<evidence type="ECO:0000256" key="1">
    <source>
        <dbReference type="ARBA" id="ARBA00004651"/>
    </source>
</evidence>
<evidence type="ECO:0000256" key="3">
    <source>
        <dbReference type="ARBA" id="ARBA00022475"/>
    </source>
</evidence>
<dbReference type="RefSeq" id="WP_119525543.1">
    <property type="nucleotide sequence ID" value="NZ_NRHC01000088.1"/>
</dbReference>
<evidence type="ECO:0000256" key="5">
    <source>
        <dbReference type="ARBA" id="ARBA00022989"/>
    </source>
</evidence>
<dbReference type="InterPro" id="IPR025857">
    <property type="entry name" value="MacB_PCD"/>
</dbReference>
<dbReference type="InterPro" id="IPR051447">
    <property type="entry name" value="Lipoprotein-release_system"/>
</dbReference>
<keyword evidence="11" id="KW-1185">Reference proteome</keyword>
<feature type="domain" description="ABC3 transporter permease C-terminal" evidence="8">
    <location>
        <begin position="342"/>
        <end position="468"/>
    </location>
</feature>
<sequence>MPKLPKLTLMIAWRFYKHKSSIRVLSFINWLTKLGIILGISILLLTNAVLNGFDQQLHSRFLNLIPQAVVFTPNNQSFIDGARLEKEFKQFGNVAAITPLVSKTVLLENGTQRQVVQAFAVEPQSFAQVSSLGDYLKQQGGLTTLISSSLDPYSQNSLLAKANLLVAHTKNQDEYNTYLNTPSIVLGKQLAQNLNIEVGDFVRMYIFSQNSRLEQNQYFIVSGIIDSNGLFDKELTLYNIYDAMGIVGLVNSNCPYPNVGANGEITPVKDPEANCLLTSQAGKIKAQDIANAFQIKLVDPDNLNIVPYQGWTSQQSISYTTWGQVYPNIYHDIPMIKSLLNIGLIFVLTLASFNIICSILIQIRDKKKSITSLQAVGLSTWQIHQIFIYYSLILAGYAVVIGLTLGALLSFALEYLSTALLDAGVEVISASNYFIDYIPVELKLSDMLIITGSVLLVALATALLTSLFTNKNKVDVNLLA</sequence>
<dbReference type="Pfam" id="PF12704">
    <property type="entry name" value="MacB_PCD"/>
    <property type="match status" value="1"/>
</dbReference>
<dbReference type="GO" id="GO:0044874">
    <property type="term" value="P:lipoprotein localization to outer membrane"/>
    <property type="evidence" value="ECO:0007669"/>
    <property type="project" value="TreeGrafter"/>
</dbReference>
<dbReference type="PANTHER" id="PTHR30489">
    <property type="entry name" value="LIPOPROTEIN-RELEASING SYSTEM TRANSMEMBRANE PROTEIN LOLE"/>
    <property type="match status" value="1"/>
</dbReference>
<evidence type="ECO:0000259" key="9">
    <source>
        <dbReference type="Pfam" id="PF12704"/>
    </source>
</evidence>
<comment type="caution">
    <text evidence="10">The sequence shown here is derived from an EMBL/GenBank/DDBJ whole genome shotgun (WGS) entry which is preliminary data.</text>
</comment>
<dbReference type="GO" id="GO:0098797">
    <property type="term" value="C:plasma membrane protein complex"/>
    <property type="evidence" value="ECO:0007669"/>
    <property type="project" value="TreeGrafter"/>
</dbReference>
<keyword evidence="6 7" id="KW-0472">Membrane</keyword>
<evidence type="ECO:0000256" key="7">
    <source>
        <dbReference type="SAM" id="Phobius"/>
    </source>
</evidence>
<dbReference type="Proteomes" id="UP000265691">
    <property type="component" value="Unassembled WGS sequence"/>
</dbReference>
<feature type="transmembrane region" description="Helical" evidence="7">
    <location>
        <begin position="447"/>
        <end position="468"/>
    </location>
</feature>
<evidence type="ECO:0000256" key="4">
    <source>
        <dbReference type="ARBA" id="ARBA00022692"/>
    </source>
</evidence>
<dbReference type="EMBL" id="NRHC01000088">
    <property type="protein sequence ID" value="RIY31554.1"/>
    <property type="molecule type" value="Genomic_DNA"/>
</dbReference>
<evidence type="ECO:0000256" key="2">
    <source>
        <dbReference type="ARBA" id="ARBA00005236"/>
    </source>
</evidence>
<dbReference type="OrthoDB" id="9808461at2"/>
<dbReference type="PANTHER" id="PTHR30489:SF0">
    <property type="entry name" value="LIPOPROTEIN-RELEASING SYSTEM TRANSMEMBRANE PROTEIN LOLE"/>
    <property type="match status" value="1"/>
</dbReference>
<keyword evidence="5 7" id="KW-1133">Transmembrane helix</keyword>
<protein>
    <recommendedName>
        <fullName evidence="12">ABC3 transporter permease protein domain-containing protein</fullName>
    </recommendedName>
</protein>
<feature type="transmembrane region" description="Helical" evidence="7">
    <location>
        <begin position="387"/>
        <end position="409"/>
    </location>
</feature>
<dbReference type="Pfam" id="PF02687">
    <property type="entry name" value="FtsX"/>
    <property type="match status" value="1"/>
</dbReference>
<name>A0A3A1Y675_9GAMM</name>
<gene>
    <name evidence="10" type="ORF">CKF54_06455</name>
</gene>
<comment type="subcellular location">
    <subcellularLocation>
        <location evidence="1">Cell membrane</location>
        <topology evidence="1">Multi-pass membrane protein</topology>
    </subcellularLocation>
</comment>
<dbReference type="InterPro" id="IPR003838">
    <property type="entry name" value="ABC3_permease_C"/>
</dbReference>
<feature type="transmembrane region" description="Helical" evidence="7">
    <location>
        <begin position="339"/>
        <end position="361"/>
    </location>
</feature>
<keyword evidence="4 7" id="KW-0812">Transmembrane</keyword>
<accession>A0A3A1Y675</accession>
<proteinExistence type="inferred from homology"/>
<reference evidence="10 11" key="1">
    <citation type="submission" date="2017-08" db="EMBL/GenBank/DDBJ databases">
        <title>Reclassification of Bisgaard taxon 37 and 44.</title>
        <authorList>
            <person name="Christensen H."/>
        </authorList>
    </citation>
    <scope>NUCLEOTIDE SEQUENCE [LARGE SCALE GENOMIC DNA]</scope>
    <source>
        <strain evidence="10 11">B96_3</strain>
    </source>
</reference>
<evidence type="ECO:0008006" key="12">
    <source>
        <dbReference type="Google" id="ProtNLM"/>
    </source>
</evidence>
<evidence type="ECO:0000313" key="10">
    <source>
        <dbReference type="EMBL" id="RIY31554.1"/>
    </source>
</evidence>
<evidence type="ECO:0000313" key="11">
    <source>
        <dbReference type="Proteomes" id="UP000265691"/>
    </source>
</evidence>
<organism evidence="10 11">
    <name type="scientific">Psittacicella hinzii</name>
    <dbReference type="NCBI Taxonomy" id="2028575"/>
    <lineage>
        <taxon>Bacteria</taxon>
        <taxon>Pseudomonadati</taxon>
        <taxon>Pseudomonadota</taxon>
        <taxon>Gammaproteobacteria</taxon>
        <taxon>Pasteurellales</taxon>
        <taxon>Psittacicellaceae</taxon>
        <taxon>Psittacicella</taxon>
    </lineage>
</organism>
<evidence type="ECO:0000256" key="6">
    <source>
        <dbReference type="ARBA" id="ARBA00023136"/>
    </source>
</evidence>
<keyword evidence="3" id="KW-1003">Cell membrane</keyword>
<dbReference type="AlphaFoldDB" id="A0A3A1Y675"/>
<evidence type="ECO:0000259" key="8">
    <source>
        <dbReference type="Pfam" id="PF02687"/>
    </source>
</evidence>
<comment type="similarity">
    <text evidence="2">Belongs to the ABC-4 integral membrane protein family. LolC/E subfamily.</text>
</comment>
<feature type="domain" description="MacB-like periplasmic core" evidence="9">
    <location>
        <begin position="31"/>
        <end position="229"/>
    </location>
</feature>